<accession>A0ABN7VTD5</accession>
<comment type="caution">
    <text evidence="1">The sequence shown here is derived from an EMBL/GenBank/DDBJ whole genome shotgun (WGS) entry which is preliminary data.</text>
</comment>
<keyword evidence="2" id="KW-1185">Reference proteome</keyword>
<evidence type="ECO:0000313" key="2">
    <source>
        <dbReference type="Proteomes" id="UP000789901"/>
    </source>
</evidence>
<proteinExistence type="predicted"/>
<sequence>NASTNKVMEGRIRYFEAVNVLGDVELDDKQDLELLWDLAEADSIKLLYFQYPCKYGIECSGYYSEANKVSYKDTEMLNEALIDIKINLNIPTYQITKKESELPLLQPLTFQHLAEFKQIHNIEQLQEPKQKYGFRMGYAKKAFDLAIRANKGTEAFNDNISTLQESETK</sequence>
<gene>
    <name evidence="1" type="ORF">GMARGA_LOCUS21964</name>
</gene>
<feature type="non-terminal residue" evidence="1">
    <location>
        <position position="169"/>
    </location>
</feature>
<protein>
    <submittedName>
        <fullName evidence="1">30011_t:CDS:1</fullName>
    </submittedName>
</protein>
<dbReference type="Proteomes" id="UP000789901">
    <property type="component" value="Unassembled WGS sequence"/>
</dbReference>
<reference evidence="1 2" key="1">
    <citation type="submission" date="2021-06" db="EMBL/GenBank/DDBJ databases">
        <authorList>
            <person name="Kallberg Y."/>
            <person name="Tangrot J."/>
            <person name="Rosling A."/>
        </authorList>
    </citation>
    <scope>NUCLEOTIDE SEQUENCE [LARGE SCALE GENOMIC DNA]</scope>
    <source>
        <strain evidence="1 2">120-4 pot B 10/14</strain>
    </source>
</reference>
<feature type="non-terminal residue" evidence="1">
    <location>
        <position position="1"/>
    </location>
</feature>
<evidence type="ECO:0000313" key="1">
    <source>
        <dbReference type="EMBL" id="CAG8795328.1"/>
    </source>
</evidence>
<organism evidence="1 2">
    <name type="scientific">Gigaspora margarita</name>
    <dbReference type="NCBI Taxonomy" id="4874"/>
    <lineage>
        <taxon>Eukaryota</taxon>
        <taxon>Fungi</taxon>
        <taxon>Fungi incertae sedis</taxon>
        <taxon>Mucoromycota</taxon>
        <taxon>Glomeromycotina</taxon>
        <taxon>Glomeromycetes</taxon>
        <taxon>Diversisporales</taxon>
        <taxon>Gigasporaceae</taxon>
        <taxon>Gigaspora</taxon>
    </lineage>
</organism>
<dbReference type="EMBL" id="CAJVQB010020762">
    <property type="protein sequence ID" value="CAG8795328.1"/>
    <property type="molecule type" value="Genomic_DNA"/>
</dbReference>
<name>A0ABN7VTD5_GIGMA</name>